<dbReference type="AlphaFoldDB" id="A0A975BHX0"/>
<reference evidence="1" key="1">
    <citation type="journal article" date="2021" name="Microb. Physiol.">
        <title>Proteogenomic Insights into the Physiology of Marine, Sulfate-Reducing, Filamentous Desulfonema limicola and Desulfonema magnum.</title>
        <authorList>
            <person name="Schnaars V."/>
            <person name="Wohlbrand L."/>
            <person name="Scheve S."/>
            <person name="Hinrichs C."/>
            <person name="Reinhardt R."/>
            <person name="Rabus R."/>
        </authorList>
    </citation>
    <scope>NUCLEOTIDE SEQUENCE</scope>
    <source>
        <strain evidence="1">4be13</strain>
    </source>
</reference>
<name>A0A975BHX0_9BACT</name>
<accession>A0A975BHX0</accession>
<dbReference type="EMBL" id="CP061800">
    <property type="protein sequence ID" value="QTA86044.1"/>
    <property type="molecule type" value="Genomic_DNA"/>
</dbReference>
<organism evidence="1 2">
    <name type="scientific">Desulfonema magnum</name>
    <dbReference type="NCBI Taxonomy" id="45655"/>
    <lineage>
        <taxon>Bacteria</taxon>
        <taxon>Pseudomonadati</taxon>
        <taxon>Thermodesulfobacteriota</taxon>
        <taxon>Desulfobacteria</taxon>
        <taxon>Desulfobacterales</taxon>
        <taxon>Desulfococcaceae</taxon>
        <taxon>Desulfonema</taxon>
    </lineage>
</organism>
<protein>
    <submittedName>
        <fullName evidence="1">Uncharacterized protein</fullName>
    </submittedName>
</protein>
<keyword evidence="2" id="KW-1185">Reference proteome</keyword>
<evidence type="ECO:0000313" key="2">
    <source>
        <dbReference type="Proteomes" id="UP000663722"/>
    </source>
</evidence>
<dbReference type="KEGG" id="dmm:dnm_020620"/>
<proteinExistence type="predicted"/>
<sequence length="37" mass="4297">MNPGSDIRTKRKSKPKVYIRNWNTAQIFYLAGLTLNT</sequence>
<evidence type="ECO:0000313" key="1">
    <source>
        <dbReference type="EMBL" id="QTA86044.1"/>
    </source>
</evidence>
<gene>
    <name evidence="1" type="ORF">dnm_020620</name>
</gene>
<dbReference type="Proteomes" id="UP000663722">
    <property type="component" value="Chromosome"/>
</dbReference>